<comment type="cofactor">
    <cofactor evidence="1">
        <name>L-ascorbate</name>
        <dbReference type="ChEBI" id="CHEBI:38290"/>
    </cofactor>
</comment>
<dbReference type="GO" id="GO:0031418">
    <property type="term" value="F:L-ascorbic acid binding"/>
    <property type="evidence" value="ECO:0007669"/>
    <property type="project" value="InterPro"/>
</dbReference>
<feature type="region of interest" description="Disordered" evidence="6">
    <location>
        <begin position="76"/>
        <end position="96"/>
    </location>
</feature>
<dbReference type="SMART" id="SM00702">
    <property type="entry name" value="P4Hc"/>
    <property type="match status" value="1"/>
</dbReference>
<feature type="domain" description="Prolyl 4-hydroxylase alpha subunit" evidence="8">
    <location>
        <begin position="48"/>
        <end position="249"/>
    </location>
</feature>
<evidence type="ECO:0000313" key="10">
    <source>
        <dbReference type="Proteomes" id="UP000824998"/>
    </source>
</evidence>
<sequence length="266" mass="30070">MPNTTPLFAFLWCCFFAIPILGSSEQVAPRSDTCIDPKYEVHVFSKTPLVIYISDFLTEAESEHLQEITQDSFSHSAVSDESGTQGQRSTRTSQSASVVRDPIVRCIENRALKFQGFDTPRTHLEPLQLVKYSQNQQYHLHTDWFEAESQITNEFGGNRESSFFVYVKSDNVTGGGTNFPMLEAPRDERWCGFVDCDEAWDNGVTFRPLRGSAVFWQNLGSDGMGDPATLHAGLPVTHGEKIGMNIWTRQWPLSEEYRGVNDENEL</sequence>
<accession>A0A9P8CBZ8</accession>
<feature type="signal peptide" evidence="7">
    <location>
        <begin position="1"/>
        <end position="22"/>
    </location>
</feature>
<keyword evidence="3" id="KW-0223">Dioxygenase</keyword>
<feature type="chain" id="PRO_5040221529" evidence="7">
    <location>
        <begin position="23"/>
        <end position="266"/>
    </location>
</feature>
<dbReference type="PANTHER" id="PTHR10869">
    <property type="entry name" value="PROLYL 4-HYDROXYLASE ALPHA SUBUNIT"/>
    <property type="match status" value="1"/>
</dbReference>
<keyword evidence="5" id="KW-0408">Iron</keyword>
<dbReference type="GO" id="GO:0004656">
    <property type="term" value="F:procollagen-proline 4-dioxygenase activity"/>
    <property type="evidence" value="ECO:0007669"/>
    <property type="project" value="TreeGrafter"/>
</dbReference>
<dbReference type="PANTHER" id="PTHR10869:SF246">
    <property type="entry name" value="TRANSMEMBRANE PROLYL 4-HYDROXYLASE"/>
    <property type="match status" value="1"/>
</dbReference>
<dbReference type="OrthoDB" id="420380at2759"/>
<proteinExistence type="predicted"/>
<organism evidence="9 10">
    <name type="scientific">Amylocarpus encephaloides</name>
    <dbReference type="NCBI Taxonomy" id="45428"/>
    <lineage>
        <taxon>Eukaryota</taxon>
        <taxon>Fungi</taxon>
        <taxon>Dikarya</taxon>
        <taxon>Ascomycota</taxon>
        <taxon>Pezizomycotina</taxon>
        <taxon>Leotiomycetes</taxon>
        <taxon>Helotiales</taxon>
        <taxon>Helotiales incertae sedis</taxon>
        <taxon>Amylocarpus</taxon>
    </lineage>
</organism>
<evidence type="ECO:0000256" key="7">
    <source>
        <dbReference type="SAM" id="SignalP"/>
    </source>
</evidence>
<evidence type="ECO:0000256" key="2">
    <source>
        <dbReference type="ARBA" id="ARBA00022723"/>
    </source>
</evidence>
<protein>
    <submittedName>
        <fullName evidence="9">2OG-Fe(II) oxygenase superfamily protein</fullName>
    </submittedName>
</protein>
<evidence type="ECO:0000313" key="9">
    <source>
        <dbReference type="EMBL" id="KAG9239731.1"/>
    </source>
</evidence>
<keyword evidence="7" id="KW-0732">Signal</keyword>
<comment type="caution">
    <text evidence="9">The sequence shown here is derived from an EMBL/GenBank/DDBJ whole genome shotgun (WGS) entry which is preliminary data.</text>
</comment>
<dbReference type="InterPro" id="IPR006620">
    <property type="entry name" value="Pro_4_hyd_alph"/>
</dbReference>
<dbReference type="Proteomes" id="UP000824998">
    <property type="component" value="Unassembled WGS sequence"/>
</dbReference>
<reference evidence="9" key="1">
    <citation type="journal article" date="2021" name="IMA Fungus">
        <title>Genomic characterization of three marine fungi, including Emericellopsis atlantica sp. nov. with signatures of a generalist lifestyle and marine biomass degradation.</title>
        <authorList>
            <person name="Hagestad O.C."/>
            <person name="Hou L."/>
            <person name="Andersen J.H."/>
            <person name="Hansen E.H."/>
            <person name="Altermark B."/>
            <person name="Li C."/>
            <person name="Kuhnert E."/>
            <person name="Cox R.J."/>
            <person name="Crous P.W."/>
            <person name="Spatafora J.W."/>
            <person name="Lail K."/>
            <person name="Amirebrahimi M."/>
            <person name="Lipzen A."/>
            <person name="Pangilinan J."/>
            <person name="Andreopoulos W."/>
            <person name="Hayes R.D."/>
            <person name="Ng V."/>
            <person name="Grigoriev I.V."/>
            <person name="Jackson S.A."/>
            <person name="Sutton T.D.S."/>
            <person name="Dobson A.D.W."/>
            <person name="Rama T."/>
        </authorList>
    </citation>
    <scope>NUCLEOTIDE SEQUENCE</scope>
    <source>
        <strain evidence="9">TRa018bII</strain>
    </source>
</reference>
<dbReference type="AlphaFoldDB" id="A0A9P8CBZ8"/>
<dbReference type="Pfam" id="PF13640">
    <property type="entry name" value="2OG-FeII_Oxy_3"/>
    <property type="match status" value="1"/>
</dbReference>
<keyword evidence="4" id="KW-0560">Oxidoreductase</keyword>
<evidence type="ECO:0000256" key="1">
    <source>
        <dbReference type="ARBA" id="ARBA00001961"/>
    </source>
</evidence>
<dbReference type="GO" id="GO:0005506">
    <property type="term" value="F:iron ion binding"/>
    <property type="evidence" value="ECO:0007669"/>
    <property type="project" value="InterPro"/>
</dbReference>
<evidence type="ECO:0000256" key="4">
    <source>
        <dbReference type="ARBA" id="ARBA00023002"/>
    </source>
</evidence>
<dbReference type="InterPro" id="IPR045054">
    <property type="entry name" value="P4HA-like"/>
</dbReference>
<keyword evidence="10" id="KW-1185">Reference proteome</keyword>
<evidence type="ECO:0000256" key="3">
    <source>
        <dbReference type="ARBA" id="ARBA00022964"/>
    </source>
</evidence>
<dbReference type="InterPro" id="IPR044862">
    <property type="entry name" value="Pro_4_hyd_alph_FE2OG_OXY"/>
</dbReference>
<gene>
    <name evidence="9" type="ORF">BJ875DRAFT_491342</name>
</gene>
<evidence type="ECO:0000256" key="5">
    <source>
        <dbReference type="ARBA" id="ARBA00023004"/>
    </source>
</evidence>
<dbReference type="Gene3D" id="2.60.120.620">
    <property type="entry name" value="q2cbj1_9rhob like domain"/>
    <property type="match status" value="1"/>
</dbReference>
<name>A0A9P8CBZ8_9HELO</name>
<evidence type="ECO:0000259" key="8">
    <source>
        <dbReference type="SMART" id="SM00702"/>
    </source>
</evidence>
<dbReference type="GO" id="GO:0005783">
    <property type="term" value="C:endoplasmic reticulum"/>
    <property type="evidence" value="ECO:0007669"/>
    <property type="project" value="TreeGrafter"/>
</dbReference>
<evidence type="ECO:0000256" key="6">
    <source>
        <dbReference type="SAM" id="MobiDB-lite"/>
    </source>
</evidence>
<keyword evidence="2" id="KW-0479">Metal-binding</keyword>
<dbReference type="EMBL" id="MU251356">
    <property type="protein sequence ID" value="KAG9239731.1"/>
    <property type="molecule type" value="Genomic_DNA"/>
</dbReference>